<feature type="compositionally biased region" description="Polar residues" evidence="5">
    <location>
        <begin position="910"/>
        <end position="926"/>
    </location>
</feature>
<dbReference type="EMBL" id="ML996103">
    <property type="protein sequence ID" value="KAF2739712.1"/>
    <property type="molecule type" value="Genomic_DNA"/>
</dbReference>
<feature type="compositionally biased region" description="Basic and acidic residues" evidence="5">
    <location>
        <begin position="170"/>
        <end position="185"/>
    </location>
</feature>
<dbReference type="Proteomes" id="UP000799444">
    <property type="component" value="Unassembled WGS sequence"/>
</dbReference>
<feature type="region of interest" description="Disordered" evidence="5">
    <location>
        <begin position="1131"/>
        <end position="1153"/>
    </location>
</feature>
<dbReference type="PANTHER" id="PTHR19336">
    <property type="entry name" value="UNCHARACTERIZED DUF1167"/>
    <property type="match status" value="1"/>
</dbReference>
<feature type="coiled-coil region" evidence="4">
    <location>
        <begin position="1081"/>
        <end position="1108"/>
    </location>
</feature>
<dbReference type="InterPro" id="IPR051756">
    <property type="entry name" value="Centrosomal_MT-associated"/>
</dbReference>
<comment type="subcellular location">
    <subcellularLocation>
        <location evidence="1">Cytoplasm</location>
        <location evidence="1">Cytoskeleton</location>
        <location evidence="1">Microtubule organizing center</location>
    </subcellularLocation>
</comment>
<evidence type="ECO:0000259" key="7">
    <source>
        <dbReference type="Pfam" id="PF14197"/>
    </source>
</evidence>
<feature type="region of interest" description="Disordered" evidence="5">
    <location>
        <begin position="113"/>
        <end position="275"/>
    </location>
</feature>
<dbReference type="InterPro" id="IPR024957">
    <property type="entry name" value="Cep57_MT-bd_dom"/>
</dbReference>
<dbReference type="Pfam" id="PF06657">
    <property type="entry name" value="Cep57_MT_bd"/>
    <property type="match status" value="1"/>
</dbReference>
<feature type="compositionally biased region" description="Polar residues" evidence="5">
    <location>
        <begin position="795"/>
        <end position="810"/>
    </location>
</feature>
<dbReference type="Pfam" id="PF14197">
    <property type="entry name" value="Cep57_CLD_2"/>
    <property type="match status" value="1"/>
</dbReference>
<feature type="compositionally biased region" description="Basic and acidic residues" evidence="5">
    <location>
        <begin position="869"/>
        <end position="883"/>
    </location>
</feature>
<keyword evidence="2" id="KW-0963">Cytoplasm</keyword>
<sequence length="1175" mass="132184">MQSSPPSSDGKARAIRELSRSLGHSPRQIPSPSPPPTDSNPTQRFGSDTEDFFNSEDVLGSTQHRIEDETNTLPQHPRMRSTAKKLGSWKMMPSEAPIVDTSIVNRNFGDFDHSVSDEDDLSIEQARGGNRSNRSTPGKPRSSFAEFNSLYDITPPSGRPRKSYAAETGSLRRDAQIRRASRNDMETASPRPTSTRNSPANATHERKRTTLAQSHAKISEDESSFLENRPPTLTLQAKTTRWGGPRSRQTSLQMDGFTGESPRATGTPRSRPMTAQNATAQSFMLPDLPNLTELVSGVFEDGTPVFSKTAPPRSRFAAPSYPGHASSRHPNHIPVDSVPIPEEEKAIFAALNLLKDKVAQLEQERAEAEKKIEEQEVEIIELKTAGHAQENFRRSDSALGSTDGEGSGKNTWKVEKTRLETSVETLRTKLERAERKLSVADIATKRITNERDNLASQIGVAYQKFEEVKIEKEALRVENDTLRQEVDFLRQENESLRDQLQQEQEHYREETVQLRQQANRTENMVQKENETLHAELARVRARHDENTQQLARREIDLRKARKEQAEYAKLKADNDTLKQQVAKLKLKREEEARRWANRETELKGRIERRDDTIRQFQDTTQEQTNEAVRLDNDNLRQELAHLTAQHDDESRQWARKEDQLRRRIEKREGAMRQMEDVTREIFSVRQANSMEYGLQGTTAQGLQRRPSQPRENTRTRIASRVQEEVRNSRTASASHVPSFVNQSPPKTSRFSTAQRPSQPADASRSFSAPVPNKFAQVDSDVESTTDLSLAPRGTPYTTRGTSGMPPSTSIHPPDPMDLTELSFINGDAIAALRRTLEEERAAARKKTSSVPTGTQAREDTVRSVASAKSSREQPVPRKSSMKDLTEKTNGTVFEDLTGRFSIREDRVADATQTQQSNVDTSMLSNTSRRRRSAPAEMTSAFIVPDITIHRKHTAKLDISQKLDMQSHDNDNCTVCRRDAANPSSDPLRVPKLIPVSTRMPDDIDATLRPARSPREALALVVKQLEDERVHLVLEISAHHALLAAHDPSLGMKKRTAIDAAIQTLEAQLRMKDAQIYNLYDVLEGQDDYELTEQDVEDLTREIHIEQEQVQAAAPGKKGKQDKKVTIQSYIDSEDESEHSGHLSADEEDLPWEGFEDTGSHSVNLVGLGAMKTSVY</sequence>
<feature type="domain" description="PPC89 centrosome localisation" evidence="7">
    <location>
        <begin position="419"/>
        <end position="484"/>
    </location>
</feature>
<feature type="compositionally biased region" description="Basic and acidic residues" evidence="5">
    <location>
        <begin position="10"/>
        <end position="19"/>
    </location>
</feature>
<feature type="region of interest" description="Disordered" evidence="5">
    <location>
        <begin position="692"/>
        <end position="813"/>
    </location>
</feature>
<feature type="compositionally biased region" description="Polar residues" evidence="5">
    <location>
        <begin position="190"/>
        <end position="201"/>
    </location>
</feature>
<evidence type="ECO:0000256" key="1">
    <source>
        <dbReference type="ARBA" id="ARBA00004267"/>
    </source>
</evidence>
<keyword evidence="9" id="KW-1185">Reference proteome</keyword>
<feature type="coiled-coil region" evidence="4">
    <location>
        <begin position="625"/>
        <end position="652"/>
    </location>
</feature>
<feature type="coiled-coil region" evidence="4">
    <location>
        <begin position="416"/>
        <end position="517"/>
    </location>
</feature>
<feature type="region of interest" description="Disordered" evidence="5">
    <location>
        <begin position="1"/>
        <end position="82"/>
    </location>
</feature>
<feature type="domain" description="Cep57 centrosome microtubule-binding" evidence="6">
    <location>
        <begin position="1005"/>
        <end position="1081"/>
    </location>
</feature>
<dbReference type="InterPro" id="IPR025925">
    <property type="entry name" value="PPC89_CLD"/>
</dbReference>
<evidence type="ECO:0000259" key="6">
    <source>
        <dbReference type="Pfam" id="PF06657"/>
    </source>
</evidence>
<feature type="compositionally biased region" description="Polar residues" evidence="5">
    <location>
        <begin position="692"/>
        <end position="710"/>
    </location>
</feature>
<dbReference type="GO" id="GO:0008017">
    <property type="term" value="F:microtubule binding"/>
    <property type="evidence" value="ECO:0007669"/>
    <property type="project" value="InterPro"/>
</dbReference>
<feature type="coiled-coil region" evidence="4">
    <location>
        <begin position="344"/>
        <end position="385"/>
    </location>
</feature>
<keyword evidence="3" id="KW-0206">Cytoskeleton</keyword>
<comment type="caution">
    <text evidence="8">The sequence shown here is derived from an EMBL/GenBank/DDBJ whole genome shotgun (WGS) entry which is preliminary data.</text>
</comment>
<dbReference type="AlphaFoldDB" id="A0A9P4R5X3"/>
<feature type="compositionally biased region" description="Polar residues" evidence="5">
    <location>
        <begin position="728"/>
        <end position="757"/>
    </location>
</feature>
<accession>A0A9P4R5X3</accession>
<dbReference type="GO" id="GO:0005815">
    <property type="term" value="C:microtubule organizing center"/>
    <property type="evidence" value="ECO:0007669"/>
    <property type="project" value="UniProtKB-SubCell"/>
</dbReference>
<keyword evidence="4" id="KW-0175">Coiled coil</keyword>
<evidence type="ECO:0000313" key="8">
    <source>
        <dbReference type="EMBL" id="KAF2739712.1"/>
    </source>
</evidence>
<feature type="coiled-coil region" evidence="4">
    <location>
        <begin position="560"/>
        <end position="594"/>
    </location>
</feature>
<feature type="region of interest" description="Disordered" evidence="5">
    <location>
        <begin position="907"/>
        <end position="934"/>
    </location>
</feature>
<evidence type="ECO:0000256" key="3">
    <source>
        <dbReference type="ARBA" id="ARBA00023212"/>
    </source>
</evidence>
<evidence type="ECO:0008006" key="10">
    <source>
        <dbReference type="Google" id="ProtNLM"/>
    </source>
</evidence>
<feature type="region of interest" description="Disordered" evidence="5">
    <location>
        <begin position="391"/>
        <end position="410"/>
    </location>
</feature>
<evidence type="ECO:0000256" key="5">
    <source>
        <dbReference type="SAM" id="MobiDB-lite"/>
    </source>
</evidence>
<organism evidence="8 9">
    <name type="scientific">Polyplosphaeria fusca</name>
    <dbReference type="NCBI Taxonomy" id="682080"/>
    <lineage>
        <taxon>Eukaryota</taxon>
        <taxon>Fungi</taxon>
        <taxon>Dikarya</taxon>
        <taxon>Ascomycota</taxon>
        <taxon>Pezizomycotina</taxon>
        <taxon>Dothideomycetes</taxon>
        <taxon>Pleosporomycetidae</taxon>
        <taxon>Pleosporales</taxon>
        <taxon>Tetraplosphaeriaceae</taxon>
        <taxon>Polyplosphaeria</taxon>
    </lineage>
</organism>
<reference evidence="8" key="1">
    <citation type="journal article" date="2020" name="Stud. Mycol.">
        <title>101 Dothideomycetes genomes: a test case for predicting lifestyles and emergence of pathogens.</title>
        <authorList>
            <person name="Haridas S."/>
            <person name="Albert R."/>
            <person name="Binder M."/>
            <person name="Bloem J."/>
            <person name="Labutti K."/>
            <person name="Salamov A."/>
            <person name="Andreopoulos B."/>
            <person name="Baker S."/>
            <person name="Barry K."/>
            <person name="Bills G."/>
            <person name="Bluhm B."/>
            <person name="Cannon C."/>
            <person name="Castanera R."/>
            <person name="Culley D."/>
            <person name="Daum C."/>
            <person name="Ezra D."/>
            <person name="Gonzalez J."/>
            <person name="Henrissat B."/>
            <person name="Kuo A."/>
            <person name="Liang C."/>
            <person name="Lipzen A."/>
            <person name="Lutzoni F."/>
            <person name="Magnuson J."/>
            <person name="Mondo S."/>
            <person name="Nolan M."/>
            <person name="Ohm R."/>
            <person name="Pangilinan J."/>
            <person name="Park H.-J."/>
            <person name="Ramirez L."/>
            <person name="Alfaro M."/>
            <person name="Sun H."/>
            <person name="Tritt A."/>
            <person name="Yoshinaga Y."/>
            <person name="Zwiers L.-H."/>
            <person name="Turgeon B."/>
            <person name="Goodwin S."/>
            <person name="Spatafora J."/>
            <person name="Crous P."/>
            <person name="Grigoriev I."/>
        </authorList>
    </citation>
    <scope>NUCLEOTIDE SEQUENCE</scope>
    <source>
        <strain evidence="8">CBS 125425</strain>
    </source>
</reference>
<protein>
    <recommendedName>
        <fullName evidence="10">Cep57 centrosome microtubule-binding domain-containing protein</fullName>
    </recommendedName>
</protein>
<proteinExistence type="predicted"/>
<evidence type="ECO:0000256" key="4">
    <source>
        <dbReference type="SAM" id="Coils"/>
    </source>
</evidence>
<dbReference type="OrthoDB" id="76453at2759"/>
<evidence type="ECO:0000256" key="2">
    <source>
        <dbReference type="ARBA" id="ARBA00022490"/>
    </source>
</evidence>
<dbReference type="PANTHER" id="PTHR19336:SF9">
    <property type="entry name" value="SPINDLE POLE BODY PROTEIN PPC89"/>
    <property type="match status" value="1"/>
</dbReference>
<feature type="compositionally biased region" description="Pro residues" evidence="5">
    <location>
        <begin position="29"/>
        <end position="38"/>
    </location>
</feature>
<feature type="region of interest" description="Disordered" evidence="5">
    <location>
        <begin position="840"/>
        <end position="883"/>
    </location>
</feature>
<evidence type="ECO:0000313" key="9">
    <source>
        <dbReference type="Proteomes" id="UP000799444"/>
    </source>
</evidence>
<name>A0A9P4R5X3_9PLEO</name>
<gene>
    <name evidence="8" type="ORF">EJ04DRAFT_572859</name>
</gene>